<dbReference type="InterPro" id="IPR011598">
    <property type="entry name" value="bHLH_dom"/>
</dbReference>
<dbReference type="PROSITE" id="PS50888">
    <property type="entry name" value="BHLH"/>
    <property type="match status" value="1"/>
</dbReference>
<dbReference type="AlphaFoldDB" id="A0A5C3QQV3"/>
<feature type="region of interest" description="Disordered" evidence="1">
    <location>
        <begin position="338"/>
        <end position="385"/>
    </location>
</feature>
<feature type="region of interest" description="Disordered" evidence="1">
    <location>
        <begin position="192"/>
        <end position="234"/>
    </location>
</feature>
<keyword evidence="4" id="KW-1185">Reference proteome</keyword>
<sequence length="385" mass="41512">MMPDRSPQLYTRACNPPRRAKRSPTAPNPLYIDSDGGEEADPSASPSTSTGSPPYVPPEEPRPAAASTPAKRGRKPSTIPRAARETQRKLNHSIIEKARRTKINTALATLRELVPQEYKAIKEGGEEKEDDEDSDAEDGDEQGASKGSGKAQQKKTGGGRAPKEYKLDILVRAVAFMEDLVVKVDSLEHQVHELEGKLNDKKRKRGALNDDDCEEADKERTNKTLGPRRDSLPSFSTLFGNSNFDIEMTAPSGSSASHLPSPPLSGRCFDPIRTTQLPPLLSLDPDVGGRSKQCPAPASAVLTPEDEKAASLLLGIRHSPQFAFGASAKTSPALVPSYELSAPASPDSLRHHRLNQPVWTREGGNVEPQTPGSMLGLQQGGAGRR</sequence>
<feature type="compositionally biased region" description="Basic and acidic residues" evidence="1">
    <location>
        <begin position="217"/>
        <end position="231"/>
    </location>
</feature>
<evidence type="ECO:0000313" key="3">
    <source>
        <dbReference type="EMBL" id="TFL03947.1"/>
    </source>
</evidence>
<name>A0A5C3QQV3_9AGAR</name>
<feature type="region of interest" description="Disordered" evidence="1">
    <location>
        <begin position="246"/>
        <end position="271"/>
    </location>
</feature>
<dbReference type="Gene3D" id="4.10.280.10">
    <property type="entry name" value="Helix-loop-helix DNA-binding domain"/>
    <property type="match status" value="1"/>
</dbReference>
<dbReference type="EMBL" id="ML178819">
    <property type="protein sequence ID" value="TFL03947.1"/>
    <property type="molecule type" value="Genomic_DNA"/>
</dbReference>
<feature type="domain" description="BHLH" evidence="2">
    <location>
        <begin position="87"/>
        <end position="180"/>
    </location>
</feature>
<dbReference type="SUPFAM" id="SSF47459">
    <property type="entry name" value="HLH, helix-loop-helix DNA-binding domain"/>
    <property type="match status" value="1"/>
</dbReference>
<dbReference type="InterPro" id="IPR036638">
    <property type="entry name" value="HLH_DNA-bd_sf"/>
</dbReference>
<dbReference type="SMART" id="SM00353">
    <property type="entry name" value="HLH"/>
    <property type="match status" value="1"/>
</dbReference>
<feature type="region of interest" description="Disordered" evidence="1">
    <location>
        <begin position="1"/>
        <end position="163"/>
    </location>
</feature>
<accession>A0A5C3QQV3</accession>
<feature type="compositionally biased region" description="Low complexity" evidence="1">
    <location>
        <begin position="42"/>
        <end position="53"/>
    </location>
</feature>
<proteinExistence type="predicted"/>
<dbReference type="GO" id="GO:0046983">
    <property type="term" value="F:protein dimerization activity"/>
    <property type="evidence" value="ECO:0007669"/>
    <property type="project" value="InterPro"/>
</dbReference>
<dbReference type="Proteomes" id="UP000305067">
    <property type="component" value="Unassembled WGS sequence"/>
</dbReference>
<dbReference type="Pfam" id="PF00010">
    <property type="entry name" value="HLH"/>
    <property type="match status" value="1"/>
</dbReference>
<evidence type="ECO:0000256" key="1">
    <source>
        <dbReference type="SAM" id="MobiDB-lite"/>
    </source>
</evidence>
<reference evidence="3 4" key="1">
    <citation type="journal article" date="2019" name="Nat. Ecol. Evol.">
        <title>Megaphylogeny resolves global patterns of mushroom evolution.</title>
        <authorList>
            <person name="Varga T."/>
            <person name="Krizsan K."/>
            <person name="Foldi C."/>
            <person name="Dima B."/>
            <person name="Sanchez-Garcia M."/>
            <person name="Sanchez-Ramirez S."/>
            <person name="Szollosi G.J."/>
            <person name="Szarkandi J.G."/>
            <person name="Papp V."/>
            <person name="Albert L."/>
            <person name="Andreopoulos W."/>
            <person name="Angelini C."/>
            <person name="Antonin V."/>
            <person name="Barry K.W."/>
            <person name="Bougher N.L."/>
            <person name="Buchanan P."/>
            <person name="Buyck B."/>
            <person name="Bense V."/>
            <person name="Catcheside P."/>
            <person name="Chovatia M."/>
            <person name="Cooper J."/>
            <person name="Damon W."/>
            <person name="Desjardin D."/>
            <person name="Finy P."/>
            <person name="Geml J."/>
            <person name="Haridas S."/>
            <person name="Hughes K."/>
            <person name="Justo A."/>
            <person name="Karasinski D."/>
            <person name="Kautmanova I."/>
            <person name="Kiss B."/>
            <person name="Kocsube S."/>
            <person name="Kotiranta H."/>
            <person name="LaButti K.M."/>
            <person name="Lechner B.E."/>
            <person name="Liimatainen K."/>
            <person name="Lipzen A."/>
            <person name="Lukacs Z."/>
            <person name="Mihaltcheva S."/>
            <person name="Morgado L.N."/>
            <person name="Niskanen T."/>
            <person name="Noordeloos M.E."/>
            <person name="Ohm R.A."/>
            <person name="Ortiz-Santana B."/>
            <person name="Ovrebo C."/>
            <person name="Racz N."/>
            <person name="Riley R."/>
            <person name="Savchenko A."/>
            <person name="Shiryaev A."/>
            <person name="Soop K."/>
            <person name="Spirin V."/>
            <person name="Szebenyi C."/>
            <person name="Tomsovsky M."/>
            <person name="Tulloss R.E."/>
            <person name="Uehling J."/>
            <person name="Grigoriev I.V."/>
            <person name="Vagvolgyi C."/>
            <person name="Papp T."/>
            <person name="Martin F.M."/>
            <person name="Miettinen O."/>
            <person name="Hibbett D.S."/>
            <person name="Nagy L.G."/>
        </authorList>
    </citation>
    <scope>NUCLEOTIDE SEQUENCE [LARGE SCALE GENOMIC DNA]</scope>
    <source>
        <strain evidence="3 4">CBS 309.79</strain>
    </source>
</reference>
<evidence type="ECO:0000313" key="4">
    <source>
        <dbReference type="Proteomes" id="UP000305067"/>
    </source>
</evidence>
<feature type="compositionally biased region" description="Basic and acidic residues" evidence="1">
    <location>
        <begin position="82"/>
        <end position="98"/>
    </location>
</feature>
<gene>
    <name evidence="3" type="ORF">BDV98DRAFT_639466</name>
</gene>
<evidence type="ECO:0000259" key="2">
    <source>
        <dbReference type="PROSITE" id="PS50888"/>
    </source>
</evidence>
<feature type="compositionally biased region" description="Low complexity" evidence="1">
    <location>
        <begin position="250"/>
        <end position="259"/>
    </location>
</feature>
<organism evidence="3 4">
    <name type="scientific">Pterulicium gracile</name>
    <dbReference type="NCBI Taxonomy" id="1884261"/>
    <lineage>
        <taxon>Eukaryota</taxon>
        <taxon>Fungi</taxon>
        <taxon>Dikarya</taxon>
        <taxon>Basidiomycota</taxon>
        <taxon>Agaricomycotina</taxon>
        <taxon>Agaricomycetes</taxon>
        <taxon>Agaricomycetidae</taxon>
        <taxon>Agaricales</taxon>
        <taxon>Pleurotineae</taxon>
        <taxon>Pterulaceae</taxon>
        <taxon>Pterulicium</taxon>
    </lineage>
</organism>
<feature type="compositionally biased region" description="Acidic residues" evidence="1">
    <location>
        <begin position="126"/>
        <end position="141"/>
    </location>
</feature>
<protein>
    <recommendedName>
        <fullName evidence="2">BHLH domain-containing protein</fullName>
    </recommendedName>
</protein>
<dbReference type="STRING" id="1884261.A0A5C3QQV3"/>
<dbReference type="OrthoDB" id="690068at2759"/>